<comment type="caution">
    <text evidence="1">The sequence shown here is derived from an EMBL/GenBank/DDBJ whole genome shotgun (WGS) entry which is preliminary data.</text>
</comment>
<reference evidence="1" key="1">
    <citation type="submission" date="2020-10" db="EMBL/GenBank/DDBJ databases">
        <title>High-Quality Genome Resource of Clonostachys rosea strain S41 by Oxford Nanopore Long-Read Sequencing.</title>
        <authorList>
            <person name="Wang H."/>
        </authorList>
    </citation>
    <scope>NUCLEOTIDE SEQUENCE</scope>
    <source>
        <strain evidence="1">S41</strain>
    </source>
</reference>
<gene>
    <name evidence="1" type="ORF">IM811_000577</name>
</gene>
<dbReference type="EMBL" id="JADCTT010000001">
    <property type="protein sequence ID" value="KAF9758883.1"/>
    <property type="molecule type" value="Genomic_DNA"/>
</dbReference>
<accession>A0A8H7NNB8</accession>
<dbReference type="AlphaFoldDB" id="A0A8H7NNB8"/>
<organism evidence="1 2">
    <name type="scientific">Bionectria ochroleuca</name>
    <name type="common">Gliocladium roseum</name>
    <dbReference type="NCBI Taxonomy" id="29856"/>
    <lineage>
        <taxon>Eukaryota</taxon>
        <taxon>Fungi</taxon>
        <taxon>Dikarya</taxon>
        <taxon>Ascomycota</taxon>
        <taxon>Pezizomycotina</taxon>
        <taxon>Sordariomycetes</taxon>
        <taxon>Hypocreomycetidae</taxon>
        <taxon>Hypocreales</taxon>
        <taxon>Bionectriaceae</taxon>
        <taxon>Clonostachys</taxon>
    </lineage>
</organism>
<sequence>MVCPRKHPCTPAPRGRALQMVSCAANGADQTALTNTSISGLVVVARDRHALTAGFARSLDFCRALAAQAAASRSTVQNVFKVRQSVSTCLGRFCAGDGDA</sequence>
<name>A0A8H7NNB8_BIOOC</name>
<protein>
    <submittedName>
        <fullName evidence="1">Uncharacterized protein</fullName>
    </submittedName>
</protein>
<proteinExistence type="predicted"/>
<dbReference type="Proteomes" id="UP000616885">
    <property type="component" value="Unassembled WGS sequence"/>
</dbReference>
<evidence type="ECO:0000313" key="1">
    <source>
        <dbReference type="EMBL" id="KAF9758883.1"/>
    </source>
</evidence>
<evidence type="ECO:0000313" key="2">
    <source>
        <dbReference type="Proteomes" id="UP000616885"/>
    </source>
</evidence>